<dbReference type="RefSeq" id="WP_064970213.1">
    <property type="nucleotide sequence ID" value="NZ_CP029760.1"/>
</dbReference>
<protein>
    <submittedName>
        <fullName evidence="1">Uncharacterized protein</fullName>
    </submittedName>
</protein>
<name>A0AAP3ETT2_RIEAN</name>
<organism evidence="1 2">
    <name type="scientific">Riemerella anatipestifer</name>
    <name type="common">Moraxella anatipestifer</name>
    <dbReference type="NCBI Taxonomy" id="34085"/>
    <lineage>
        <taxon>Bacteria</taxon>
        <taxon>Pseudomonadati</taxon>
        <taxon>Bacteroidota</taxon>
        <taxon>Flavobacteriia</taxon>
        <taxon>Flavobacteriales</taxon>
        <taxon>Weeksellaceae</taxon>
        <taxon>Riemerella</taxon>
    </lineage>
</organism>
<reference evidence="1" key="1">
    <citation type="submission" date="2022-10" db="EMBL/GenBank/DDBJ databases">
        <title>Sifting through the core-genome to identify putative cross-protective antigens against Riemerella anatipestifer.</title>
        <authorList>
            <person name="Zheng X."/>
            <person name="Zhang W."/>
        </authorList>
    </citation>
    <scope>NUCLEOTIDE SEQUENCE</scope>
    <source>
        <strain evidence="1">ZWRA178</strain>
    </source>
</reference>
<evidence type="ECO:0000313" key="2">
    <source>
        <dbReference type="Proteomes" id="UP001207440"/>
    </source>
</evidence>
<dbReference type="AlphaFoldDB" id="A0AAP3ETT2"/>
<evidence type="ECO:0000313" key="1">
    <source>
        <dbReference type="EMBL" id="MCW0523557.1"/>
    </source>
</evidence>
<accession>A0AAP3ETT2</accession>
<gene>
    <name evidence="1" type="ORF">OKE68_04400</name>
</gene>
<dbReference type="Proteomes" id="UP001207440">
    <property type="component" value="Unassembled WGS sequence"/>
</dbReference>
<comment type="caution">
    <text evidence="1">The sequence shown here is derived from an EMBL/GenBank/DDBJ whole genome shotgun (WGS) entry which is preliminary data.</text>
</comment>
<dbReference type="EMBL" id="JAOZYT010000019">
    <property type="protein sequence ID" value="MCW0523557.1"/>
    <property type="molecule type" value="Genomic_DNA"/>
</dbReference>
<sequence length="108" mass="12489">MKIQIKIEQETLQLLNRLMGDYGLLAKSLPKSKTGQSIMIELRDILFKKGISSFANDTKKASKITMRYHTVECLYLWIKYTQESAQIGAYENNKLEILKNQIHPSIIQ</sequence>
<proteinExistence type="predicted"/>